<dbReference type="InterPro" id="IPR052344">
    <property type="entry name" value="Transposase-related"/>
</dbReference>
<sequence>MVITPDEPITEDMRRLPDRITEVLDYVPGHLVVIRYIRHCYIKDVADGLHAKKIMAAKPERPINRCLADAALLAQIICDKYCDHLPLYRQLQRFERSGVRIGSSTFNSWVEKIAQLLTPLYDLLQKEVLSSNYIRIDEPPIKVLDREKKKNIHQGYLWYYQSGKACFIQYHHSRGSEPPDKILAHFKGKIQTDGYGVYDHFEENEHMTLFGCWAHARRKIFEVSKAHPSLTEAPLEFIGELYLIEKQIKKQGLDTTGASLLRRQKAGTPLMKLKHWMHKTKTKLKPKMKLYKAIEYIQKRWQKLIRYLWHGEVQIDNNLIENAIRSAALGRKVWVVGDTKKSRLLKFTPPSTDGQQGKARA</sequence>
<evidence type="ECO:0000259" key="1">
    <source>
        <dbReference type="Pfam" id="PF03050"/>
    </source>
</evidence>
<dbReference type="OrthoDB" id="9760067at2"/>
<dbReference type="InterPro" id="IPR004291">
    <property type="entry name" value="Transposase_IS66_central"/>
</dbReference>
<dbReference type="Proteomes" id="UP000004095">
    <property type="component" value="Unassembled WGS sequence"/>
</dbReference>
<accession>A1ZX30</accession>
<dbReference type="eggNOG" id="COG4974">
    <property type="taxonomic scope" value="Bacteria"/>
</dbReference>
<gene>
    <name evidence="2" type="ORF">M23134_07200</name>
</gene>
<dbReference type="NCBIfam" id="NF033517">
    <property type="entry name" value="transpos_IS66"/>
    <property type="match status" value="1"/>
</dbReference>
<proteinExistence type="predicted"/>
<evidence type="ECO:0000313" key="2">
    <source>
        <dbReference type="EMBL" id="EAY25011.1"/>
    </source>
</evidence>
<comment type="caution">
    <text evidence="2">The sequence shown here is derived from an EMBL/GenBank/DDBJ whole genome shotgun (WGS) entry which is preliminary data.</text>
</comment>
<organism evidence="2 3">
    <name type="scientific">Microscilla marina ATCC 23134</name>
    <dbReference type="NCBI Taxonomy" id="313606"/>
    <lineage>
        <taxon>Bacteria</taxon>
        <taxon>Pseudomonadati</taxon>
        <taxon>Bacteroidota</taxon>
        <taxon>Cytophagia</taxon>
        <taxon>Cytophagales</taxon>
        <taxon>Microscillaceae</taxon>
        <taxon>Microscilla</taxon>
    </lineage>
</organism>
<keyword evidence="3" id="KW-1185">Reference proteome</keyword>
<dbReference type="PANTHER" id="PTHR33678:SF1">
    <property type="entry name" value="BLL1576 PROTEIN"/>
    <property type="match status" value="1"/>
</dbReference>
<dbReference type="AlphaFoldDB" id="A1ZX30"/>
<feature type="domain" description="Transposase IS66 central" evidence="1">
    <location>
        <begin position="66"/>
        <end position="340"/>
    </location>
</feature>
<dbReference type="EMBL" id="AAWS01000056">
    <property type="protein sequence ID" value="EAY25011.1"/>
    <property type="molecule type" value="Genomic_DNA"/>
</dbReference>
<dbReference type="PANTHER" id="PTHR33678">
    <property type="entry name" value="BLL1576 PROTEIN"/>
    <property type="match status" value="1"/>
</dbReference>
<reference evidence="2 3" key="1">
    <citation type="submission" date="2007-01" db="EMBL/GenBank/DDBJ databases">
        <authorList>
            <person name="Haygood M."/>
            <person name="Podell S."/>
            <person name="Anderson C."/>
            <person name="Hopkinson B."/>
            <person name="Roe K."/>
            <person name="Barbeau K."/>
            <person name="Gaasterland T."/>
            <person name="Ferriera S."/>
            <person name="Johnson J."/>
            <person name="Kravitz S."/>
            <person name="Beeson K."/>
            <person name="Sutton G."/>
            <person name="Rogers Y.-H."/>
            <person name="Friedman R."/>
            <person name="Frazier M."/>
            <person name="Venter J.C."/>
        </authorList>
    </citation>
    <scope>NUCLEOTIDE SEQUENCE [LARGE SCALE GENOMIC DNA]</scope>
    <source>
        <strain evidence="2 3">ATCC 23134</strain>
    </source>
</reference>
<protein>
    <submittedName>
        <fullName evidence="2">TnpC protein</fullName>
    </submittedName>
</protein>
<dbReference type="Pfam" id="PF03050">
    <property type="entry name" value="DDE_Tnp_IS66"/>
    <property type="match status" value="1"/>
</dbReference>
<evidence type="ECO:0000313" key="3">
    <source>
        <dbReference type="Proteomes" id="UP000004095"/>
    </source>
</evidence>
<name>A1ZX30_MICM2</name>